<dbReference type="InterPro" id="IPR017580">
    <property type="entry name" value="OHCU_decarboxylase-1"/>
</dbReference>
<comment type="catalytic activity">
    <reaction evidence="1">
        <text>5-hydroxy-2-oxo-4-ureido-2,5-dihydro-1H-imidazole-5-carboxylate + H(+) = (S)-allantoin + CO2</text>
        <dbReference type="Rhea" id="RHEA:26301"/>
        <dbReference type="ChEBI" id="CHEBI:15378"/>
        <dbReference type="ChEBI" id="CHEBI:15678"/>
        <dbReference type="ChEBI" id="CHEBI:16526"/>
        <dbReference type="ChEBI" id="CHEBI:58639"/>
        <dbReference type="EC" id="4.1.1.97"/>
    </reaction>
</comment>
<dbReference type="EC" id="4.1.1.97" evidence="3"/>
<dbReference type="Proteomes" id="UP000184315">
    <property type="component" value="Unassembled WGS sequence"/>
</dbReference>
<dbReference type="Pfam" id="PF09349">
    <property type="entry name" value="OHCU_decarbox"/>
    <property type="match status" value="1"/>
</dbReference>
<comment type="pathway">
    <text evidence="2">Purine metabolism; urate degradation; (S)-allantoin from urate: step 3/3.</text>
</comment>
<dbReference type="EMBL" id="CZDF01000158">
    <property type="protein sequence ID" value="CUR33603.1"/>
    <property type="molecule type" value="Genomic_DNA"/>
</dbReference>
<evidence type="ECO:0000256" key="1">
    <source>
        <dbReference type="ARBA" id="ARBA00001163"/>
    </source>
</evidence>
<dbReference type="GO" id="GO:0000255">
    <property type="term" value="P:allantoin metabolic process"/>
    <property type="evidence" value="ECO:0007669"/>
    <property type="project" value="InterPro"/>
</dbReference>
<dbReference type="STRING" id="671072.PL9214520142"/>
<keyword evidence="5" id="KW-0210">Decarboxylase</keyword>
<evidence type="ECO:0000256" key="5">
    <source>
        <dbReference type="ARBA" id="ARBA00022793"/>
    </source>
</evidence>
<dbReference type="GO" id="GO:0006144">
    <property type="term" value="P:purine nucleobase metabolic process"/>
    <property type="evidence" value="ECO:0007669"/>
    <property type="project" value="UniProtKB-KW"/>
</dbReference>
<evidence type="ECO:0000256" key="6">
    <source>
        <dbReference type="ARBA" id="ARBA00023239"/>
    </source>
</evidence>
<proteinExistence type="predicted"/>
<dbReference type="PANTHER" id="PTHR43466">
    <property type="entry name" value="2-OXO-4-HYDROXY-4-CARBOXY-5-UREIDOIMIDAZOLINE DECARBOXYLASE-RELATED"/>
    <property type="match status" value="1"/>
</dbReference>
<accession>A0A1J1LM93</accession>
<dbReference type="InterPro" id="IPR018020">
    <property type="entry name" value="OHCU_decarboxylase"/>
</dbReference>
<dbReference type="NCBIfam" id="TIGR03164">
    <property type="entry name" value="UHCUDC"/>
    <property type="match status" value="1"/>
</dbReference>
<sequence>MTATILLSQLNQMSQTEFISTLGAIFEASPWVAEQAGLKRPFEDIPSLYQTMVDIVKNSDSQQQLALICAHPDLGSKAKMAEASVKEQAGVGLNCLTPSEYEHFYQLNKNYKDKFGFPFIIAVKNHTKASILSAFEQRLNHSIEEEKITALEEIYKIAQFRLYEKLNHNLSS</sequence>
<evidence type="ECO:0000313" key="9">
    <source>
        <dbReference type="Proteomes" id="UP000184315"/>
    </source>
</evidence>
<keyword evidence="9" id="KW-1185">Reference proteome</keyword>
<keyword evidence="6" id="KW-0456">Lyase</keyword>
<feature type="domain" description="Oxo-4-hydroxy-4-carboxy-5-ureidoimidazoline decarboxylase" evidence="7">
    <location>
        <begin position="11"/>
        <end position="162"/>
    </location>
</feature>
<dbReference type="RefSeq" id="WP_072720226.1">
    <property type="nucleotide sequence ID" value="NZ_LN889803.1"/>
</dbReference>
<dbReference type="OrthoDB" id="9800909at2"/>
<evidence type="ECO:0000256" key="4">
    <source>
        <dbReference type="ARBA" id="ARBA00022631"/>
    </source>
</evidence>
<dbReference type="UniPathway" id="UPA00394">
    <property type="reaction ID" value="UER00652"/>
</dbReference>
<dbReference type="Gene3D" id="1.10.3330.10">
    <property type="entry name" value="Oxo-4-hydroxy-4-carboxy-5-ureidoimidazoline decarboxylase"/>
    <property type="match status" value="1"/>
</dbReference>
<protein>
    <recommendedName>
        <fullName evidence="3">2-oxo-4-hydroxy-4-carboxy-5-ureidoimidazoline decarboxylase</fullName>
        <ecNumber evidence="3">4.1.1.97</ecNumber>
    </recommendedName>
</protein>
<organism evidence="8 9">
    <name type="scientific">Planktothrix tepida PCC 9214</name>
    <dbReference type="NCBI Taxonomy" id="671072"/>
    <lineage>
        <taxon>Bacteria</taxon>
        <taxon>Bacillati</taxon>
        <taxon>Cyanobacteriota</taxon>
        <taxon>Cyanophyceae</taxon>
        <taxon>Oscillatoriophycideae</taxon>
        <taxon>Oscillatoriales</taxon>
        <taxon>Microcoleaceae</taxon>
        <taxon>Planktothrix</taxon>
    </lineage>
</organism>
<dbReference type="GO" id="GO:0019628">
    <property type="term" value="P:urate catabolic process"/>
    <property type="evidence" value="ECO:0007669"/>
    <property type="project" value="UniProtKB-UniPathway"/>
</dbReference>
<name>A0A1J1LM93_9CYAN</name>
<dbReference type="AlphaFoldDB" id="A0A1J1LM93"/>
<evidence type="ECO:0000313" key="8">
    <source>
        <dbReference type="EMBL" id="CUR33603.1"/>
    </source>
</evidence>
<keyword evidence="4" id="KW-0659">Purine metabolism</keyword>
<evidence type="ECO:0000259" key="7">
    <source>
        <dbReference type="Pfam" id="PF09349"/>
    </source>
</evidence>
<evidence type="ECO:0000256" key="2">
    <source>
        <dbReference type="ARBA" id="ARBA00004754"/>
    </source>
</evidence>
<dbReference type="PANTHER" id="PTHR43466:SF1">
    <property type="entry name" value="2-OXO-4-HYDROXY-4-CARBOXY-5-UREIDOIMIDAZOLINE DECARBOXYLASE-RELATED"/>
    <property type="match status" value="1"/>
</dbReference>
<gene>
    <name evidence="8" type="ORF">PL9214520142</name>
</gene>
<dbReference type="InterPro" id="IPR036778">
    <property type="entry name" value="OHCU_decarboxylase_sf"/>
</dbReference>
<reference evidence="9" key="1">
    <citation type="submission" date="2015-10" db="EMBL/GenBank/DDBJ databases">
        <authorList>
            <person name="Regsiter A."/>
            <person name="william w."/>
        </authorList>
    </citation>
    <scope>NUCLEOTIDE SEQUENCE [LARGE SCALE GENOMIC DNA]</scope>
</reference>
<dbReference type="SUPFAM" id="SSF158694">
    <property type="entry name" value="UraD-Like"/>
    <property type="match status" value="1"/>
</dbReference>
<evidence type="ECO:0000256" key="3">
    <source>
        <dbReference type="ARBA" id="ARBA00012257"/>
    </source>
</evidence>
<dbReference type="GO" id="GO:0051997">
    <property type="term" value="F:2-oxo-4-hydroxy-4-carboxy-5-ureidoimidazoline decarboxylase activity"/>
    <property type="evidence" value="ECO:0007669"/>
    <property type="project" value="UniProtKB-EC"/>
</dbReference>